<reference evidence="1 2" key="1">
    <citation type="submission" date="2017-08" db="EMBL/GenBank/DDBJ databases">
        <title>Substantial Increase in Enzyme Production by Combined Drug-Resistance Mutations in Paenibacillus agaridevorans.</title>
        <authorList>
            <person name="Tanaka Y."/>
            <person name="Funane K."/>
            <person name="Hosaka T."/>
            <person name="Shiwa Y."/>
            <person name="Fujita N."/>
            <person name="Miyazaki T."/>
            <person name="Yoshikawa H."/>
            <person name="Murakami K."/>
            <person name="Kasahara K."/>
            <person name="Inaoka T."/>
            <person name="Hiraga Y."/>
            <person name="Ochi K."/>
        </authorList>
    </citation>
    <scope>NUCLEOTIDE SEQUENCE [LARGE SCALE GENOMIC DNA]</scope>
    <source>
        <strain evidence="1 2">T-3040</strain>
    </source>
</reference>
<accession>A0A2R5EMP7</accession>
<keyword evidence="2" id="KW-1185">Reference proteome</keyword>
<dbReference type="EMBL" id="BDQX01000119">
    <property type="protein sequence ID" value="GBG07956.1"/>
    <property type="molecule type" value="Genomic_DNA"/>
</dbReference>
<comment type="caution">
    <text evidence="1">The sequence shown here is derived from an EMBL/GenBank/DDBJ whole genome shotgun (WGS) entry which is preliminary data.</text>
</comment>
<organism evidence="1 2">
    <name type="scientific">Paenibacillus agaridevorans</name>
    <dbReference type="NCBI Taxonomy" id="171404"/>
    <lineage>
        <taxon>Bacteria</taxon>
        <taxon>Bacillati</taxon>
        <taxon>Bacillota</taxon>
        <taxon>Bacilli</taxon>
        <taxon>Bacillales</taxon>
        <taxon>Paenibacillaceae</taxon>
        <taxon>Paenibacillus</taxon>
    </lineage>
</organism>
<protein>
    <submittedName>
        <fullName evidence="1">Uncharacterized protein</fullName>
    </submittedName>
</protein>
<sequence>GAAVLRGGAIGAREWRALPGGEELADRLRRRGLIPPK</sequence>
<dbReference type="Proteomes" id="UP000245202">
    <property type="component" value="Unassembled WGS sequence"/>
</dbReference>
<proteinExistence type="predicted"/>
<evidence type="ECO:0000313" key="2">
    <source>
        <dbReference type="Proteomes" id="UP000245202"/>
    </source>
</evidence>
<evidence type="ECO:0000313" key="1">
    <source>
        <dbReference type="EMBL" id="GBG07956.1"/>
    </source>
</evidence>
<name>A0A2R5EMP7_9BACL</name>
<gene>
    <name evidence="1" type="ORF">PAT3040_02521</name>
</gene>
<feature type="non-terminal residue" evidence="1">
    <location>
        <position position="1"/>
    </location>
</feature>
<dbReference type="AlphaFoldDB" id="A0A2R5EMP7"/>